<sequence length="174" mass="19975">MDKEAITEQLAADSGLAKIPNHHGNRKQRRFFSQTNHQGSLASSFCLKRLLPHLIYNRLQHPESDELPRARWSWLCHLGLSRPHPQEICHVPGTCNSRFCSVCAKVQIDKRGDDIDQLFPKCPYFHRFLLNFGSRFSRSGSSSMPFSFPAPRRSFLYYESTAEEGHKIPRFASG</sequence>
<dbReference type="EMBL" id="CAADEX010000053">
    <property type="protein sequence ID" value="VFJ55568.1"/>
    <property type="molecule type" value="Genomic_DNA"/>
</dbReference>
<organism evidence="2">
    <name type="scientific">Candidatus Kentrum sp. DK</name>
    <dbReference type="NCBI Taxonomy" id="2126562"/>
    <lineage>
        <taxon>Bacteria</taxon>
        <taxon>Pseudomonadati</taxon>
        <taxon>Pseudomonadota</taxon>
        <taxon>Gammaproteobacteria</taxon>
        <taxon>Candidatus Kentrum</taxon>
    </lineage>
</organism>
<name>A0A450SZM8_9GAMM</name>
<evidence type="ECO:0000313" key="1">
    <source>
        <dbReference type="EMBL" id="VFJ55568.1"/>
    </source>
</evidence>
<dbReference type="EMBL" id="CAADEY010000073">
    <property type="protein sequence ID" value="VFJ59708.1"/>
    <property type="molecule type" value="Genomic_DNA"/>
</dbReference>
<dbReference type="AlphaFoldDB" id="A0A450SZM8"/>
<accession>A0A450SZM8</accession>
<reference evidence="2" key="1">
    <citation type="submission" date="2019-02" db="EMBL/GenBank/DDBJ databases">
        <authorList>
            <person name="Gruber-Vodicka R. H."/>
            <person name="Seah K. B. B."/>
        </authorList>
    </citation>
    <scope>NUCLEOTIDE SEQUENCE</scope>
    <source>
        <strain evidence="2">BECK_DK161</strain>
        <strain evidence="1">BECK_DK47</strain>
    </source>
</reference>
<protein>
    <recommendedName>
        <fullName evidence="3">Transposase zinc-binding domain-containing protein</fullName>
    </recommendedName>
</protein>
<evidence type="ECO:0008006" key="3">
    <source>
        <dbReference type="Google" id="ProtNLM"/>
    </source>
</evidence>
<evidence type="ECO:0000313" key="2">
    <source>
        <dbReference type="EMBL" id="VFJ59708.1"/>
    </source>
</evidence>
<gene>
    <name evidence="1" type="ORF">BECKDK2373B_GA0170837_105310</name>
    <name evidence="2" type="ORF">BECKDK2373C_GA0170839_107311</name>
</gene>
<proteinExistence type="predicted"/>